<name>A0ABR2UG74_9PEZI</name>
<feature type="transmembrane region" description="Helical" evidence="7">
    <location>
        <begin position="75"/>
        <end position="99"/>
    </location>
</feature>
<comment type="subcellular location">
    <subcellularLocation>
        <location evidence="1">Membrane</location>
        <topology evidence="1">Multi-pass membrane protein</topology>
    </subcellularLocation>
</comment>
<dbReference type="PANTHER" id="PTHR33048:SF47">
    <property type="entry name" value="INTEGRAL MEMBRANE PROTEIN-RELATED"/>
    <property type="match status" value="1"/>
</dbReference>
<evidence type="ECO:0000259" key="8">
    <source>
        <dbReference type="Pfam" id="PF20684"/>
    </source>
</evidence>
<evidence type="ECO:0000256" key="6">
    <source>
        <dbReference type="SAM" id="MobiDB-lite"/>
    </source>
</evidence>
<feature type="region of interest" description="Disordered" evidence="6">
    <location>
        <begin position="320"/>
        <end position="347"/>
    </location>
</feature>
<keyword evidence="4 7" id="KW-0472">Membrane</keyword>
<reference evidence="9 10" key="1">
    <citation type="journal article" date="2024" name="J. Plant Pathol.">
        <title>Sequence and assembly of the genome of Seiridium unicorne, isolate CBS 538.82, causal agent of cypress canker disease.</title>
        <authorList>
            <person name="Scali E."/>
            <person name="Rocca G.D."/>
            <person name="Danti R."/>
            <person name="Garbelotto M."/>
            <person name="Barberini S."/>
            <person name="Baroncelli R."/>
            <person name="Emiliani G."/>
        </authorList>
    </citation>
    <scope>NUCLEOTIDE SEQUENCE [LARGE SCALE GENOMIC DNA]</scope>
    <source>
        <strain evidence="9 10">BM-138-508</strain>
    </source>
</reference>
<keyword evidence="3 7" id="KW-1133">Transmembrane helix</keyword>
<feature type="transmembrane region" description="Helical" evidence="7">
    <location>
        <begin position="40"/>
        <end position="63"/>
    </location>
</feature>
<gene>
    <name evidence="9" type="ORF">SUNI508_02598</name>
</gene>
<feature type="transmembrane region" description="Helical" evidence="7">
    <location>
        <begin position="234"/>
        <end position="254"/>
    </location>
</feature>
<dbReference type="Proteomes" id="UP001408356">
    <property type="component" value="Unassembled WGS sequence"/>
</dbReference>
<comment type="caution">
    <text evidence="9">The sequence shown here is derived from an EMBL/GenBank/DDBJ whole genome shotgun (WGS) entry which is preliminary data.</text>
</comment>
<dbReference type="EMBL" id="JARVKF010000440">
    <property type="protein sequence ID" value="KAK9413399.1"/>
    <property type="molecule type" value="Genomic_DNA"/>
</dbReference>
<dbReference type="PANTHER" id="PTHR33048">
    <property type="entry name" value="PTH11-LIKE INTEGRAL MEMBRANE PROTEIN (AFU_ORTHOLOGUE AFUA_5G11245)"/>
    <property type="match status" value="1"/>
</dbReference>
<feature type="compositionally biased region" description="Basic and acidic residues" evidence="6">
    <location>
        <begin position="333"/>
        <end position="344"/>
    </location>
</feature>
<dbReference type="InterPro" id="IPR049326">
    <property type="entry name" value="Rhodopsin_dom_fungi"/>
</dbReference>
<sequence length="402" mass="44405">MSGLTPEEIEILLSGPALEPPPGSIVEFVDPPGYRATSTAVPAACLTIATLAIVMLMYTRLLIFRKVNFSDFSVLIAWGVYVGYIAIMCLAAAVAPGVHQWNIQLRKLPSFLYYVHVSSVMYGVCIYFIKLSILLQYIHVFLPLKKPPVIYWSAIFLIISNFTFYLASTFLEIFSCQPIAKSWDPLITDGHCIDILALNVAASTINTVSDITILILPQLVIWRLNVSLKRKLEISIIFLIAIFACVASAIRLVYTVQLQHSPDITYYTWFCGLWSIPEMACGIVVACLPVSKGFINSLSQNKAISGIASSLRKLTTWTNSTTSHSMGSSMAKFPRERNSNEAKSPKQAKSWTRAYGIAGLFSQNYSASATGLRTSDSISLENNSHPQPVENLGYNIELHDVV</sequence>
<dbReference type="Pfam" id="PF20684">
    <property type="entry name" value="Fung_rhodopsin"/>
    <property type="match status" value="1"/>
</dbReference>
<evidence type="ECO:0000256" key="7">
    <source>
        <dbReference type="SAM" id="Phobius"/>
    </source>
</evidence>
<proteinExistence type="inferred from homology"/>
<dbReference type="InterPro" id="IPR052337">
    <property type="entry name" value="SAT4-like"/>
</dbReference>
<protein>
    <submittedName>
        <fullName evidence="9">G-protein coupled receptors family 1 profile domain-containing protein</fullName>
    </submittedName>
</protein>
<keyword evidence="10" id="KW-1185">Reference proteome</keyword>
<evidence type="ECO:0000256" key="4">
    <source>
        <dbReference type="ARBA" id="ARBA00023136"/>
    </source>
</evidence>
<feature type="domain" description="Rhodopsin" evidence="8">
    <location>
        <begin position="57"/>
        <end position="294"/>
    </location>
</feature>
<comment type="similarity">
    <text evidence="5">Belongs to the SAT4 family.</text>
</comment>
<keyword evidence="9" id="KW-0675">Receptor</keyword>
<evidence type="ECO:0000313" key="9">
    <source>
        <dbReference type="EMBL" id="KAK9413399.1"/>
    </source>
</evidence>
<accession>A0ABR2UG74</accession>
<organism evidence="9 10">
    <name type="scientific">Seiridium unicorne</name>
    <dbReference type="NCBI Taxonomy" id="138068"/>
    <lineage>
        <taxon>Eukaryota</taxon>
        <taxon>Fungi</taxon>
        <taxon>Dikarya</taxon>
        <taxon>Ascomycota</taxon>
        <taxon>Pezizomycotina</taxon>
        <taxon>Sordariomycetes</taxon>
        <taxon>Xylariomycetidae</taxon>
        <taxon>Amphisphaeriales</taxon>
        <taxon>Sporocadaceae</taxon>
        <taxon>Seiridium</taxon>
    </lineage>
</organism>
<evidence type="ECO:0000256" key="2">
    <source>
        <dbReference type="ARBA" id="ARBA00022692"/>
    </source>
</evidence>
<evidence type="ECO:0000256" key="1">
    <source>
        <dbReference type="ARBA" id="ARBA00004141"/>
    </source>
</evidence>
<keyword evidence="2 7" id="KW-0812">Transmembrane</keyword>
<evidence type="ECO:0000256" key="3">
    <source>
        <dbReference type="ARBA" id="ARBA00022989"/>
    </source>
</evidence>
<feature type="transmembrane region" description="Helical" evidence="7">
    <location>
        <begin position="266"/>
        <end position="290"/>
    </location>
</feature>
<evidence type="ECO:0000313" key="10">
    <source>
        <dbReference type="Proteomes" id="UP001408356"/>
    </source>
</evidence>
<feature type="transmembrane region" description="Helical" evidence="7">
    <location>
        <begin position="195"/>
        <end position="222"/>
    </location>
</feature>
<evidence type="ECO:0000256" key="5">
    <source>
        <dbReference type="ARBA" id="ARBA00038359"/>
    </source>
</evidence>
<feature type="transmembrane region" description="Helical" evidence="7">
    <location>
        <begin position="149"/>
        <end position="175"/>
    </location>
</feature>